<name>A0ABV8RKF0_9SPHN</name>
<dbReference type="SUPFAM" id="SSF53335">
    <property type="entry name" value="S-adenosyl-L-methionine-dependent methyltransferases"/>
    <property type="match status" value="1"/>
</dbReference>
<dbReference type="PANTHER" id="PTHR11579">
    <property type="entry name" value="PROTEIN-L-ISOASPARTATE O-METHYLTRANSFERASE"/>
    <property type="match status" value="1"/>
</dbReference>
<dbReference type="Gene3D" id="3.40.50.150">
    <property type="entry name" value="Vaccinia Virus protein VP39"/>
    <property type="match status" value="1"/>
</dbReference>
<comment type="similarity">
    <text evidence="1">Belongs to the methyltransferase superfamily. L-isoaspartyl/D-aspartyl protein methyltransferase family.</text>
</comment>
<reference evidence="5" key="1">
    <citation type="journal article" date="2019" name="Int. J. Syst. Evol. Microbiol.">
        <title>The Global Catalogue of Microorganisms (GCM) 10K type strain sequencing project: providing services to taxonomists for standard genome sequencing and annotation.</title>
        <authorList>
            <consortium name="The Broad Institute Genomics Platform"/>
            <consortium name="The Broad Institute Genome Sequencing Center for Infectious Disease"/>
            <person name="Wu L."/>
            <person name="Ma J."/>
        </authorList>
    </citation>
    <scope>NUCLEOTIDE SEQUENCE [LARGE SCALE GENOMIC DNA]</scope>
    <source>
        <strain evidence="5">CGMCC 1.12989</strain>
    </source>
</reference>
<dbReference type="InterPro" id="IPR000682">
    <property type="entry name" value="PCMT"/>
</dbReference>
<dbReference type="EMBL" id="JBHSDR010000003">
    <property type="protein sequence ID" value="MFC4293897.1"/>
    <property type="molecule type" value="Genomic_DNA"/>
</dbReference>
<dbReference type="Proteomes" id="UP001595828">
    <property type="component" value="Unassembled WGS sequence"/>
</dbReference>
<accession>A0ABV8RKF0</accession>
<proteinExistence type="inferred from homology"/>
<comment type="caution">
    <text evidence="4">The sequence shown here is derived from an EMBL/GenBank/DDBJ whole genome shotgun (WGS) entry which is preliminary data.</text>
</comment>
<organism evidence="4 5">
    <name type="scientific">Novosphingobium tardum</name>
    <dbReference type="NCBI Taxonomy" id="1538021"/>
    <lineage>
        <taxon>Bacteria</taxon>
        <taxon>Pseudomonadati</taxon>
        <taxon>Pseudomonadota</taxon>
        <taxon>Alphaproteobacteria</taxon>
        <taxon>Sphingomonadales</taxon>
        <taxon>Sphingomonadaceae</taxon>
        <taxon>Novosphingobium</taxon>
    </lineage>
</organism>
<evidence type="ECO:0000256" key="2">
    <source>
        <dbReference type="ARBA" id="ARBA00013346"/>
    </source>
</evidence>
<dbReference type="RefSeq" id="WP_379537376.1">
    <property type="nucleotide sequence ID" value="NZ_JBHSDR010000003.1"/>
</dbReference>
<dbReference type="Pfam" id="PF01135">
    <property type="entry name" value="PCMT"/>
    <property type="match status" value="1"/>
</dbReference>
<dbReference type="PANTHER" id="PTHR11579:SF18">
    <property type="entry name" value="PROTEIN-L-ISOASPARTATE O-METHYLTRANSFERASE"/>
    <property type="match status" value="1"/>
</dbReference>
<evidence type="ECO:0000256" key="3">
    <source>
        <dbReference type="ARBA" id="ARBA00030757"/>
    </source>
</evidence>
<keyword evidence="5" id="KW-1185">Reference proteome</keyword>
<protein>
    <recommendedName>
        <fullName evidence="2">Protein-L-isoaspartate O-methyltransferase</fullName>
    </recommendedName>
    <alternativeName>
        <fullName evidence="3">Protein L-isoaspartyl methyltransferase</fullName>
    </alternativeName>
</protein>
<evidence type="ECO:0000313" key="4">
    <source>
        <dbReference type="EMBL" id="MFC4293897.1"/>
    </source>
</evidence>
<sequence>MTVVAEHTATGGGDATGGDVAAAARRAMIDSQLRVSGVNDPAILAAMAAVAREDFVPAALRASAYVDRKLPLGAGRALSPPLTHGLLLTEAAPTSADKALLVGGGSGYLAAVLAPLVGSLDVVESEDALAQGTARNAGRWTCGPLAAGAPAGAPYSLIVIDGAIEALPESLAAQLAEDGRIVTGLVERGVTRLAIGRKSGTQVAFLTLAEADFAPLAEFALPRRWSF</sequence>
<evidence type="ECO:0000313" key="5">
    <source>
        <dbReference type="Proteomes" id="UP001595828"/>
    </source>
</evidence>
<gene>
    <name evidence="4" type="ORF">ACFO0A_02365</name>
</gene>
<evidence type="ECO:0000256" key="1">
    <source>
        <dbReference type="ARBA" id="ARBA00005369"/>
    </source>
</evidence>
<dbReference type="InterPro" id="IPR029063">
    <property type="entry name" value="SAM-dependent_MTases_sf"/>
</dbReference>